<reference evidence="15" key="1">
    <citation type="submission" date="2014-01" db="EMBL/GenBank/DDBJ databases">
        <title>The genome of the white-rot fungus Pycnoporus cinnabarinus: a basidiomycete model with a versatile arsenal for lignocellulosic biomass breakdown.</title>
        <authorList>
            <person name="Levasseur A."/>
            <person name="Lomascolo A."/>
            <person name="Ruiz-Duenas F.J."/>
            <person name="Uzan E."/>
            <person name="Piumi F."/>
            <person name="Kues U."/>
            <person name="Ram A.F.J."/>
            <person name="Murat C."/>
            <person name="Haon M."/>
            <person name="Benoit I."/>
            <person name="Arfi Y."/>
            <person name="Chevret D."/>
            <person name="Drula E."/>
            <person name="Kwon M.J."/>
            <person name="Gouret P."/>
            <person name="Lesage-Meessen L."/>
            <person name="Lombard V."/>
            <person name="Mariette J."/>
            <person name="Noirot C."/>
            <person name="Park J."/>
            <person name="Patyshakuliyeva A."/>
            <person name="Wieneger R.A.B."/>
            <person name="Wosten H.A.B."/>
            <person name="Martin F."/>
            <person name="Coutinho P.M."/>
            <person name="de Vries R."/>
            <person name="Martinez A.T."/>
            <person name="Klopp C."/>
            <person name="Pontarotti P."/>
            <person name="Henrissat B."/>
            <person name="Record E."/>
        </authorList>
    </citation>
    <scope>NUCLEOTIDE SEQUENCE [LARGE SCALE GENOMIC DNA]</scope>
    <source>
        <strain evidence="15">BRFM137</strain>
    </source>
</reference>
<dbReference type="Pfam" id="PF00005">
    <property type="entry name" value="ABC_tran"/>
    <property type="match status" value="2"/>
</dbReference>
<dbReference type="PROSITE" id="PS00211">
    <property type="entry name" value="ABC_TRANSPORTER_1"/>
    <property type="match status" value="2"/>
</dbReference>
<dbReference type="EMBL" id="CCBP010000453">
    <property type="protein sequence ID" value="CDO77424.1"/>
    <property type="molecule type" value="Genomic_DNA"/>
</dbReference>
<evidence type="ECO:0000313" key="16">
    <source>
        <dbReference type="Proteomes" id="UP000029665"/>
    </source>
</evidence>
<dbReference type="Pfam" id="PF00664">
    <property type="entry name" value="ABC_membrane"/>
    <property type="match status" value="2"/>
</dbReference>
<dbReference type="GO" id="GO:0005743">
    <property type="term" value="C:mitochondrial inner membrane"/>
    <property type="evidence" value="ECO:0007669"/>
    <property type="project" value="TreeGrafter"/>
</dbReference>
<dbReference type="FunFam" id="3.40.50.300:FF:001471">
    <property type="entry name" value="P-loop containing nucleoside triphosphate hydrolase protein"/>
    <property type="match status" value="1"/>
</dbReference>
<evidence type="ECO:0000259" key="13">
    <source>
        <dbReference type="PROSITE" id="PS50893"/>
    </source>
</evidence>
<dbReference type="Proteomes" id="UP000029665">
    <property type="component" value="Unassembled WGS sequence"/>
</dbReference>
<feature type="transmembrane region" description="Helical" evidence="12">
    <location>
        <begin position="72"/>
        <end position="97"/>
    </location>
</feature>
<feature type="compositionally biased region" description="Polar residues" evidence="11">
    <location>
        <begin position="34"/>
        <end position="50"/>
    </location>
</feature>
<keyword evidence="6" id="KW-0067">ATP-binding</keyword>
<evidence type="ECO:0000256" key="9">
    <source>
        <dbReference type="ARBA" id="ARBA00023136"/>
    </source>
</evidence>
<evidence type="ECO:0000259" key="14">
    <source>
        <dbReference type="PROSITE" id="PS50929"/>
    </source>
</evidence>
<dbReference type="PROSITE" id="PS50929">
    <property type="entry name" value="ABC_TM1F"/>
    <property type="match status" value="2"/>
</dbReference>
<keyword evidence="10" id="KW-0325">Glycoprotein</keyword>
<dbReference type="InterPro" id="IPR036640">
    <property type="entry name" value="ABC1_TM_sf"/>
</dbReference>
<feature type="region of interest" description="Disordered" evidence="11">
    <location>
        <begin position="1"/>
        <end position="50"/>
    </location>
</feature>
<accession>A0A060SYV0</accession>
<feature type="transmembrane region" description="Helical" evidence="12">
    <location>
        <begin position="246"/>
        <end position="266"/>
    </location>
</feature>
<evidence type="ECO:0000256" key="8">
    <source>
        <dbReference type="ARBA" id="ARBA00022989"/>
    </source>
</evidence>
<keyword evidence="7" id="KW-1278">Translocase</keyword>
<dbReference type="InterPro" id="IPR017871">
    <property type="entry name" value="ABC_transporter-like_CS"/>
</dbReference>
<organism evidence="15 16">
    <name type="scientific">Pycnoporus cinnabarinus</name>
    <name type="common">Cinnabar-red polypore</name>
    <name type="synonym">Trametes cinnabarina</name>
    <dbReference type="NCBI Taxonomy" id="5643"/>
    <lineage>
        <taxon>Eukaryota</taxon>
        <taxon>Fungi</taxon>
        <taxon>Dikarya</taxon>
        <taxon>Basidiomycota</taxon>
        <taxon>Agaricomycotina</taxon>
        <taxon>Agaricomycetes</taxon>
        <taxon>Polyporales</taxon>
        <taxon>Polyporaceae</taxon>
        <taxon>Trametes</taxon>
    </lineage>
</organism>
<evidence type="ECO:0000256" key="5">
    <source>
        <dbReference type="ARBA" id="ARBA00022741"/>
    </source>
</evidence>
<feature type="transmembrane region" description="Helical" evidence="12">
    <location>
        <begin position="1046"/>
        <end position="1070"/>
    </location>
</feature>
<dbReference type="CDD" id="cd18577">
    <property type="entry name" value="ABC_6TM_Pgp_ABCB1_D1_like"/>
    <property type="match status" value="1"/>
</dbReference>
<feature type="transmembrane region" description="Helical" evidence="12">
    <location>
        <begin position="1076"/>
        <end position="1098"/>
    </location>
</feature>
<keyword evidence="9 12" id="KW-0472">Membrane</keyword>
<evidence type="ECO:0008006" key="17">
    <source>
        <dbReference type="Google" id="ProtNLM"/>
    </source>
</evidence>
<keyword evidence="4" id="KW-0677">Repeat</keyword>
<evidence type="ECO:0000256" key="4">
    <source>
        <dbReference type="ARBA" id="ARBA00022737"/>
    </source>
</evidence>
<dbReference type="SUPFAM" id="SSF52540">
    <property type="entry name" value="P-loop containing nucleoside triphosphate hydrolases"/>
    <property type="match status" value="2"/>
</dbReference>
<feature type="transmembrane region" description="Helical" evidence="12">
    <location>
        <begin position="323"/>
        <end position="344"/>
    </location>
</feature>
<dbReference type="InterPro" id="IPR003593">
    <property type="entry name" value="AAA+_ATPase"/>
</dbReference>
<feature type="transmembrane region" description="Helical" evidence="12">
    <location>
        <begin position="972"/>
        <end position="994"/>
    </location>
</feature>
<feature type="domain" description="ABC transporter" evidence="13">
    <location>
        <begin position="438"/>
        <end position="683"/>
    </location>
</feature>
<comment type="subcellular location">
    <subcellularLocation>
        <location evidence="1">Membrane</location>
        <topology evidence="1">Multi-pass membrane protein</topology>
    </subcellularLocation>
</comment>
<dbReference type="GO" id="GO:0005524">
    <property type="term" value="F:ATP binding"/>
    <property type="evidence" value="ECO:0007669"/>
    <property type="project" value="UniProtKB-KW"/>
</dbReference>
<dbReference type="SUPFAM" id="SSF90123">
    <property type="entry name" value="ABC transporter transmembrane region"/>
    <property type="match status" value="2"/>
</dbReference>
<keyword evidence="2" id="KW-0813">Transport</keyword>
<protein>
    <recommendedName>
        <fullName evidence="17">P-loop containing nucleoside triphosphate hydrolase protein</fullName>
    </recommendedName>
</protein>
<feature type="domain" description="ABC transmembrane type-1" evidence="14">
    <location>
        <begin position="79"/>
        <end position="387"/>
    </location>
</feature>
<comment type="caution">
    <text evidence="15">The sequence shown here is derived from an EMBL/GenBank/DDBJ whole genome shotgun (WGS) entry which is preliminary data.</text>
</comment>
<dbReference type="HOGENOM" id="CLU_000604_17_2_1"/>
<dbReference type="OMA" id="TFWACLT"/>
<dbReference type="PROSITE" id="PS50893">
    <property type="entry name" value="ABC_TRANSPORTER_2"/>
    <property type="match status" value="2"/>
</dbReference>
<dbReference type="GO" id="GO:0015421">
    <property type="term" value="F:ABC-type oligopeptide transporter activity"/>
    <property type="evidence" value="ECO:0007669"/>
    <property type="project" value="TreeGrafter"/>
</dbReference>
<dbReference type="InterPro" id="IPR027417">
    <property type="entry name" value="P-loop_NTPase"/>
</dbReference>
<feature type="transmembrane region" description="Helical" evidence="12">
    <location>
        <begin position="1160"/>
        <end position="1183"/>
    </location>
</feature>
<evidence type="ECO:0000256" key="2">
    <source>
        <dbReference type="ARBA" id="ARBA00022448"/>
    </source>
</evidence>
<sequence length="1493" mass="163646">MRRPTDLSVHTDMTPSTTSTTPDASSLNIPATPRSASTLHVSPVDSTTSIPECPAPQPSLRLLFSLLSRRDFFVLILPAILTSVFTGGVAPFMTYVIGRSFDSFAAFPTTPNPSEDAKHQLLRGVGLAAVELVGLAIGALALSSLTSCLWIWTGERNLVAVRKRIYAAVSRKDMVWFDTKMGSEESVQAVEGDGPLGAGGLMANFARETDEVRMASSLAAGMVIQYTTTFVTCLILAFVWSWSLTLVILSAVPVLMIIQTLSQGFVGPRLAAERAHSASAATLIDRAVAAIATVKAFNAEIHEQEQLDHMAEKIRRAAVKCHSVWGVSSAASQFVMMAMFVQAFWFGSKLVRDGSISPGTVMSVFWACLIATSNLQMCIPQLIVLTKGKFAMVSLLTLAQSQSTEPIPYGTNMLSPIAKSRRPSMFRKIRPPHCRGHFEFCDVTFAYPSRPTMPVLRDISIFLPPGETSFIVGGSGSGKSTLAQLLLRMYAPRSGSILLDDQDLSYLDEDFTRAHIAAVSQNCILFDMSVHDNVAMGLAGPGSKRRPQDVTRQEVIDVCRAALMHEFVRDLPDGYDTQLGTNGANLSGGQKQRLAIARALLRNPTVLILDEATSALDATSRILVFEAIKRWRRNMTTIVITHDLSQIESEDFVHVLKDGYMIEQGFRHELEAFDSEFRRMACTQSAEGGFKEKEVADDEIPVEVILEKQEEEKQEKLEAVGLSVRAIKHRSLAPSTFRPLSFGHWMLDAIAELTKDEPVAPVLVARRQTHQQHRISRFVPADAFPQVAPNDMEIKQIRRKTLHIDIPSIAVPPPLATAASNNRLSLQFTPSSPTLCYYPSPKPFMTASMVEDDDEFEAEKAAMQRTATSASQRRSREQRRVRHDPAFAAVKVEKSEVPSHENSTATSSQDSEVPLLTLIRDVFPTIPNKFILFLGLAICLASGAMTPLFSYLLSRLFYEVSNGARNISIINIYGGIVLAVAAVDGLLIGLKLLIMENVAINWVTRLRQTCFARVLAQDKKWFDKTGNSPSRLVQVLIKDGDDARTLIASVLCQCLVVIAMLGVGLIWALVRGWQLTLVGFAIAPVFAATMALQSHLVSKCEVRNKRAREEVAKQYYDAISNVRAIRAMGFEDAFRARFEVAVDSAMTTGVRGAFVEGCTYGVASALIYLAEALLFYVGAVLIANGTYSYLQMIQTLQLVVFSVSIGSQLMSFTHRIAKSLRATRDFHRLMKLSTLTDESRGVLRPEIAGNVAFENVTFSYPERPDVPILKDLSVEIAENECVAVVGSSGCGKSTIAALLQRLYEPSSGCITVDSHVLRSTEVHHLRDHVSVVSQQPNLFDASIAENIAYGNKALSMEDIQRAAKSANVHDFVMSLPKGYDTLVGENASLISGGQAQRLQIARALARPARILILDECTSALDAANQAAVMETLKHAKLGRTTLVVTHKLAMMRMCDRILVVHDGVVAEQGTYEQLMERRGVFAQLASGGEWMSE</sequence>
<dbReference type="Gene3D" id="1.20.1560.10">
    <property type="entry name" value="ABC transporter type 1, transmembrane domain"/>
    <property type="match status" value="2"/>
</dbReference>
<feature type="transmembrane region" description="Helical" evidence="12">
    <location>
        <begin position="132"/>
        <end position="153"/>
    </location>
</feature>
<feature type="region of interest" description="Disordered" evidence="11">
    <location>
        <begin position="859"/>
        <end position="880"/>
    </location>
</feature>
<evidence type="ECO:0000256" key="3">
    <source>
        <dbReference type="ARBA" id="ARBA00022692"/>
    </source>
</evidence>
<evidence type="ECO:0000256" key="10">
    <source>
        <dbReference type="ARBA" id="ARBA00023180"/>
    </source>
</evidence>
<feature type="transmembrane region" description="Helical" evidence="12">
    <location>
        <begin position="930"/>
        <end position="952"/>
    </location>
</feature>
<dbReference type="InterPro" id="IPR011527">
    <property type="entry name" value="ABC1_TM_dom"/>
</dbReference>
<proteinExistence type="predicted"/>
<keyword evidence="8 12" id="KW-1133">Transmembrane helix</keyword>
<name>A0A060SYV0_PYCCI</name>
<feature type="domain" description="ABC transporter" evidence="13">
    <location>
        <begin position="1251"/>
        <end position="1487"/>
    </location>
</feature>
<dbReference type="FunFam" id="3.40.50.300:FF:000479">
    <property type="entry name" value="Multidrug resistance protein 1A"/>
    <property type="match status" value="1"/>
</dbReference>
<keyword evidence="5" id="KW-0547">Nucleotide-binding</keyword>
<feature type="domain" description="ABC transmembrane type-1" evidence="14">
    <location>
        <begin position="933"/>
        <end position="1218"/>
    </location>
</feature>
<dbReference type="PANTHER" id="PTHR43394:SF15">
    <property type="entry name" value="ALPHA-FACTOR-TRANSPORTING ATPASE"/>
    <property type="match status" value="1"/>
</dbReference>
<dbReference type="GO" id="GO:0016887">
    <property type="term" value="F:ATP hydrolysis activity"/>
    <property type="evidence" value="ECO:0007669"/>
    <property type="project" value="InterPro"/>
</dbReference>
<dbReference type="PANTHER" id="PTHR43394">
    <property type="entry name" value="ATP-DEPENDENT PERMEASE MDL1, MITOCHONDRIAL"/>
    <property type="match status" value="1"/>
</dbReference>
<dbReference type="InterPro" id="IPR003439">
    <property type="entry name" value="ABC_transporter-like_ATP-bd"/>
</dbReference>
<dbReference type="GO" id="GO:0090374">
    <property type="term" value="P:oligopeptide export from mitochondrion"/>
    <property type="evidence" value="ECO:0007669"/>
    <property type="project" value="TreeGrafter"/>
</dbReference>
<dbReference type="Gene3D" id="3.40.50.300">
    <property type="entry name" value="P-loop containing nucleotide triphosphate hydrolases"/>
    <property type="match status" value="2"/>
</dbReference>
<keyword evidence="16" id="KW-1185">Reference proteome</keyword>
<dbReference type="CDD" id="cd18578">
    <property type="entry name" value="ABC_6TM_Pgp_ABCB1_D2_like"/>
    <property type="match status" value="1"/>
</dbReference>
<feature type="transmembrane region" description="Helical" evidence="12">
    <location>
        <begin position="217"/>
        <end position="240"/>
    </location>
</feature>
<evidence type="ECO:0000313" key="15">
    <source>
        <dbReference type="EMBL" id="CDO77424.1"/>
    </source>
</evidence>
<gene>
    <name evidence="15" type="ORF">BN946_scf184857.g31</name>
</gene>
<evidence type="ECO:0000256" key="6">
    <source>
        <dbReference type="ARBA" id="ARBA00022840"/>
    </source>
</evidence>
<evidence type="ECO:0000256" key="11">
    <source>
        <dbReference type="SAM" id="MobiDB-lite"/>
    </source>
</evidence>
<feature type="transmembrane region" description="Helical" evidence="12">
    <location>
        <begin position="364"/>
        <end position="385"/>
    </location>
</feature>
<evidence type="ECO:0000256" key="12">
    <source>
        <dbReference type="SAM" id="Phobius"/>
    </source>
</evidence>
<dbReference type="InterPro" id="IPR039421">
    <property type="entry name" value="Type_1_exporter"/>
</dbReference>
<dbReference type="OrthoDB" id="6500128at2759"/>
<evidence type="ECO:0000256" key="1">
    <source>
        <dbReference type="ARBA" id="ARBA00004141"/>
    </source>
</evidence>
<evidence type="ECO:0000256" key="7">
    <source>
        <dbReference type="ARBA" id="ARBA00022967"/>
    </source>
</evidence>
<keyword evidence="3 12" id="KW-0812">Transmembrane</keyword>
<feature type="compositionally biased region" description="Low complexity" evidence="11">
    <location>
        <begin position="11"/>
        <end position="26"/>
    </location>
</feature>
<dbReference type="STRING" id="5643.A0A060SYV0"/>
<dbReference type="SMART" id="SM00382">
    <property type="entry name" value="AAA"/>
    <property type="match status" value="2"/>
</dbReference>